<gene>
    <name evidence="1" type="ORF">EDD42_3969</name>
</gene>
<name>A0A3N2BL56_9MICO</name>
<evidence type="ECO:0000313" key="2">
    <source>
        <dbReference type="Proteomes" id="UP000266915"/>
    </source>
</evidence>
<keyword evidence="2" id="KW-1185">Reference proteome</keyword>
<comment type="caution">
    <text evidence="1">The sequence shown here is derived from an EMBL/GenBank/DDBJ whole genome shotgun (WGS) entry which is preliminary data.</text>
</comment>
<dbReference type="Proteomes" id="UP000266915">
    <property type="component" value="Unassembled WGS sequence"/>
</dbReference>
<accession>A0A3N2BL56</accession>
<dbReference type="RefSeq" id="WP_148071502.1">
    <property type="nucleotide sequence ID" value="NZ_RKHL01000002.1"/>
</dbReference>
<dbReference type="AlphaFoldDB" id="A0A3N2BL56"/>
<reference evidence="1 2" key="1">
    <citation type="submission" date="2018-11" db="EMBL/GenBank/DDBJ databases">
        <title>Sequencing the genomes of 1000 actinobacteria strains.</title>
        <authorList>
            <person name="Klenk H.-P."/>
        </authorList>
    </citation>
    <scope>NUCLEOTIDE SEQUENCE [LARGE SCALE GENOMIC DNA]</scope>
    <source>
        <strain evidence="1 2">DSM 14012</strain>
    </source>
</reference>
<dbReference type="EMBL" id="RKHL01000002">
    <property type="protein sequence ID" value="ROR76017.1"/>
    <property type="molecule type" value="Genomic_DNA"/>
</dbReference>
<evidence type="ECO:0000313" key="1">
    <source>
        <dbReference type="EMBL" id="ROR76017.1"/>
    </source>
</evidence>
<organism evidence="1 2">
    <name type="scientific">Plantibacter flavus</name>
    <dbReference type="NCBI Taxonomy" id="150123"/>
    <lineage>
        <taxon>Bacteria</taxon>
        <taxon>Bacillati</taxon>
        <taxon>Actinomycetota</taxon>
        <taxon>Actinomycetes</taxon>
        <taxon>Micrococcales</taxon>
        <taxon>Microbacteriaceae</taxon>
        <taxon>Plantibacter</taxon>
    </lineage>
</organism>
<proteinExistence type="predicted"/>
<sequence length="139" mass="15117">MARTRRDIALRMAREIDPTGAPEDDDYIDDWEPGHTVCGGHGDPGCSGCWMHDYDEGDSFESMDSLEFHRLVSEQIESNVRLLVLASGVTLPEYQADVDGIIAALATGAVTVALQHGLVTPIPIDSTKEGHRGSEAPRR</sequence>
<protein>
    <submittedName>
        <fullName evidence="1">Uncharacterized protein</fullName>
    </submittedName>
</protein>